<evidence type="ECO:0000313" key="2">
    <source>
        <dbReference type="EMBL" id="EHK42235.1"/>
    </source>
</evidence>
<dbReference type="Proteomes" id="UP000005426">
    <property type="component" value="Unassembled WGS sequence"/>
</dbReference>
<reference evidence="2 3" key="1">
    <citation type="journal article" date="2011" name="Genome Biol.">
        <title>Comparative genome sequence analysis underscores mycoparasitism as the ancestral life style of Trichoderma.</title>
        <authorList>
            <person name="Kubicek C.P."/>
            <person name="Herrera-Estrella A."/>
            <person name="Seidl-Seiboth V."/>
            <person name="Martinez D.A."/>
            <person name="Druzhinina I.S."/>
            <person name="Thon M."/>
            <person name="Zeilinger S."/>
            <person name="Casas-Flores S."/>
            <person name="Horwitz B.A."/>
            <person name="Mukherjee P.K."/>
            <person name="Mukherjee M."/>
            <person name="Kredics L."/>
            <person name="Alcaraz L.D."/>
            <person name="Aerts A."/>
            <person name="Antal Z."/>
            <person name="Atanasova L."/>
            <person name="Cervantes-Badillo M.G."/>
            <person name="Challacombe J."/>
            <person name="Chertkov O."/>
            <person name="McCluskey K."/>
            <person name="Coulpier F."/>
            <person name="Deshpande N."/>
            <person name="von Doehren H."/>
            <person name="Ebbole D.J."/>
            <person name="Esquivel-Naranjo E.U."/>
            <person name="Fekete E."/>
            <person name="Flipphi M."/>
            <person name="Glaser F."/>
            <person name="Gomez-Rodriguez E.Y."/>
            <person name="Gruber S."/>
            <person name="Han C."/>
            <person name="Henrissat B."/>
            <person name="Hermosa R."/>
            <person name="Hernandez-Onate M."/>
            <person name="Karaffa L."/>
            <person name="Kosti I."/>
            <person name="Le Crom S."/>
            <person name="Lindquist E."/>
            <person name="Lucas S."/>
            <person name="Luebeck M."/>
            <person name="Luebeck P.S."/>
            <person name="Margeot A."/>
            <person name="Metz B."/>
            <person name="Misra M."/>
            <person name="Nevalainen H."/>
            <person name="Omann M."/>
            <person name="Packer N."/>
            <person name="Perrone G."/>
            <person name="Uresti-Rivera E.E."/>
            <person name="Salamov A."/>
            <person name="Schmoll M."/>
            <person name="Seiboth B."/>
            <person name="Shapiro H."/>
            <person name="Sukno S."/>
            <person name="Tamayo-Ramos J.A."/>
            <person name="Tisch D."/>
            <person name="Wiest A."/>
            <person name="Wilkinson H.H."/>
            <person name="Zhang M."/>
            <person name="Coutinho P.M."/>
            <person name="Kenerley C.M."/>
            <person name="Monte E."/>
            <person name="Baker S.E."/>
            <person name="Grigoriev I.V."/>
        </authorList>
    </citation>
    <scope>NUCLEOTIDE SEQUENCE [LARGE SCALE GENOMIC DNA]</scope>
    <source>
        <strain evidence="3">ATCC 20476 / IMI 206040</strain>
    </source>
</reference>
<keyword evidence="3" id="KW-1185">Reference proteome</keyword>
<protein>
    <submittedName>
        <fullName evidence="2">Uncharacterized protein</fullName>
    </submittedName>
</protein>
<accession>G9P6C0</accession>
<sequence>MVQQSDGLQRQGAAYVTVLGRDATIGQGISGPVLDMGELADMGRRLMKTGACDWAPNGKNDGGIRRPRGFPAVPHRPPLRWDGGRRRALHARITKHEDRHTIYCTQHEQITAQPAGSRALGEVASGHHWRESLVPASGPAKVCGMYLRGQFGLRSHRSCQAGTRPDREACARHQLGGRHSVPQGGVQKVLPTTKSVPLGSVKMERIFFPPKRARRARSNSVDATRDTLLALINPHEYCTGRNEKPESDAEPQQLWSLGGQADRVCATQLAIIRLDETLTYWILSVSGHSYENLAWSQRSPPSTRHYSSKTRSLDTSKLALSRSGLHLAESQRTHSGRSEAPVDLRWNLQWAASVASVGRGGPSRAGGPLLRRPLSGLGTASVLSQ</sequence>
<feature type="region of interest" description="Disordered" evidence="1">
    <location>
        <begin position="294"/>
        <end position="313"/>
    </location>
</feature>
<comment type="caution">
    <text evidence="2">The sequence shown here is derived from an EMBL/GenBank/DDBJ whole genome shotgun (WGS) entry which is preliminary data.</text>
</comment>
<evidence type="ECO:0000313" key="3">
    <source>
        <dbReference type="Proteomes" id="UP000005426"/>
    </source>
</evidence>
<dbReference type="HOGENOM" id="CLU_717765_0_0_1"/>
<dbReference type="EMBL" id="ABDG02000027">
    <property type="protein sequence ID" value="EHK42235.1"/>
    <property type="molecule type" value="Genomic_DNA"/>
</dbReference>
<dbReference type="AlphaFoldDB" id="G9P6C0"/>
<dbReference type="OrthoDB" id="10664496at2759"/>
<name>G9P6C0_HYPAI</name>
<organism evidence="2 3">
    <name type="scientific">Hypocrea atroviridis (strain ATCC 20476 / IMI 206040)</name>
    <name type="common">Trichoderma atroviride</name>
    <dbReference type="NCBI Taxonomy" id="452589"/>
    <lineage>
        <taxon>Eukaryota</taxon>
        <taxon>Fungi</taxon>
        <taxon>Dikarya</taxon>
        <taxon>Ascomycota</taxon>
        <taxon>Pezizomycotina</taxon>
        <taxon>Sordariomycetes</taxon>
        <taxon>Hypocreomycetidae</taxon>
        <taxon>Hypocreales</taxon>
        <taxon>Hypocreaceae</taxon>
        <taxon>Trichoderma</taxon>
    </lineage>
</organism>
<evidence type="ECO:0000256" key="1">
    <source>
        <dbReference type="SAM" id="MobiDB-lite"/>
    </source>
</evidence>
<proteinExistence type="predicted"/>
<gene>
    <name evidence="2" type="ORF">TRIATDRAFT_84020</name>
</gene>